<dbReference type="GO" id="GO:0006260">
    <property type="term" value="P:DNA replication"/>
    <property type="evidence" value="ECO:0007669"/>
    <property type="project" value="UniProtKB-UniRule"/>
</dbReference>
<dbReference type="Gene3D" id="2.40.50.140">
    <property type="entry name" value="Nucleic acid-binding proteins"/>
    <property type="match status" value="1"/>
</dbReference>
<reference evidence="5" key="2">
    <citation type="submission" date="2023-10" db="EMBL/GenBank/DDBJ databases">
        <authorList>
            <person name="Koga R."/>
            <person name="Fukatsu T."/>
        </authorList>
    </citation>
    <scope>NUCLEOTIDE SEQUENCE</scope>
    <source>
        <strain evidence="5">Kw-01</strain>
    </source>
</reference>
<comment type="function">
    <text evidence="2">Plays an important role in DNA replication, recombination and repair. Binds to ssDNA and to an array of partner proteins to recruit them to their sites of action during DNA metabolism.</text>
</comment>
<dbReference type="EMBL" id="AP028961">
    <property type="protein sequence ID" value="BET44390.1"/>
    <property type="molecule type" value="Genomic_DNA"/>
</dbReference>
<dbReference type="AlphaFoldDB" id="A0AAT9G3V3"/>
<dbReference type="InterPro" id="IPR000424">
    <property type="entry name" value="Primosome_PriB/ssb"/>
</dbReference>
<dbReference type="Pfam" id="PF00436">
    <property type="entry name" value="SSB"/>
    <property type="match status" value="1"/>
</dbReference>
<evidence type="ECO:0000256" key="2">
    <source>
        <dbReference type="HAMAP-Rule" id="MF_00984"/>
    </source>
</evidence>
<protein>
    <recommendedName>
        <fullName evidence="2 3">Single-stranded DNA-binding protein</fullName>
        <shortName evidence="2">SSB</shortName>
    </recommendedName>
</protein>
<feature type="compositionally biased region" description="Basic and acidic residues" evidence="4">
    <location>
        <begin position="157"/>
        <end position="170"/>
    </location>
</feature>
<dbReference type="PIRSF" id="PIRSF002070">
    <property type="entry name" value="SSB"/>
    <property type="match status" value="1"/>
</dbReference>
<feature type="region of interest" description="Disordered" evidence="4">
    <location>
        <begin position="157"/>
        <end position="183"/>
    </location>
</feature>
<dbReference type="SUPFAM" id="SSF50249">
    <property type="entry name" value="Nucleic acid-binding proteins"/>
    <property type="match status" value="1"/>
</dbReference>
<dbReference type="PROSITE" id="PS50935">
    <property type="entry name" value="SSB"/>
    <property type="match status" value="1"/>
</dbReference>
<keyword evidence="2" id="KW-0235">DNA replication</keyword>
<reference evidence="5" key="1">
    <citation type="journal article" date="2023" name="Front. Microbiol.">
        <title>Genome analysis of Candidatus Aschnera chinzeii, the bacterial endosymbiont of the blood-sucking bat fly Penicillidia jenynsii (Insecta: Diptera: Nycteribiidae).</title>
        <authorList>
            <person name="Koga R."/>
            <person name="Moriyama M."/>
            <person name="Nozaki T."/>
            <person name="Fukatsu T."/>
        </authorList>
    </citation>
    <scope>NUCLEOTIDE SEQUENCE</scope>
    <source>
        <strain evidence="5">Kw-01</strain>
    </source>
</reference>
<dbReference type="GO" id="GO:0006281">
    <property type="term" value="P:DNA repair"/>
    <property type="evidence" value="ECO:0007669"/>
    <property type="project" value="UniProtKB-UniRule"/>
</dbReference>
<evidence type="ECO:0000256" key="4">
    <source>
        <dbReference type="SAM" id="MobiDB-lite"/>
    </source>
</evidence>
<name>A0AAT9G3V3_9ENTR</name>
<comment type="subunit">
    <text evidence="2">Homotetramer.</text>
</comment>
<feature type="short sequence motif" description="Important for interaction with partner proteins" evidence="2">
    <location>
        <begin position="178"/>
        <end position="183"/>
    </location>
</feature>
<keyword evidence="1 2" id="KW-0238">DNA-binding</keyword>
<keyword evidence="2" id="KW-0233">DNA recombination</keyword>
<dbReference type="GO" id="GO:0009295">
    <property type="term" value="C:nucleoid"/>
    <property type="evidence" value="ECO:0007669"/>
    <property type="project" value="TreeGrafter"/>
</dbReference>
<accession>A0AAT9G3V3</accession>
<keyword evidence="2" id="KW-0227">DNA damage</keyword>
<evidence type="ECO:0000256" key="1">
    <source>
        <dbReference type="ARBA" id="ARBA00023125"/>
    </source>
</evidence>
<dbReference type="PANTHER" id="PTHR10302:SF27">
    <property type="entry name" value="SINGLE-STRANDED DNA-BINDING PROTEIN"/>
    <property type="match status" value="1"/>
</dbReference>
<organism evidence="5">
    <name type="scientific">Candidatus Aschnera chinzeii</name>
    <dbReference type="NCBI Taxonomy" id="1485666"/>
    <lineage>
        <taxon>Bacteria</taxon>
        <taxon>Pseudomonadati</taxon>
        <taxon>Pseudomonadota</taxon>
        <taxon>Gammaproteobacteria</taxon>
        <taxon>Enterobacterales</taxon>
        <taxon>Enterobacteriaceae</taxon>
        <taxon>Candidatus Aschnera</taxon>
    </lineage>
</organism>
<gene>
    <name evidence="5" type="ORF">ACHINZ_0600</name>
</gene>
<dbReference type="HAMAP" id="MF_00984">
    <property type="entry name" value="SSB"/>
    <property type="match status" value="1"/>
</dbReference>
<evidence type="ECO:0000313" key="5">
    <source>
        <dbReference type="EMBL" id="BET44390.1"/>
    </source>
</evidence>
<dbReference type="InterPro" id="IPR011344">
    <property type="entry name" value="ssDNA-bd"/>
</dbReference>
<dbReference type="InterPro" id="IPR012340">
    <property type="entry name" value="NA-bd_OB-fold"/>
</dbReference>
<dbReference type="PANTHER" id="PTHR10302">
    <property type="entry name" value="SINGLE-STRANDED DNA-BINDING PROTEIN"/>
    <property type="match status" value="1"/>
</dbReference>
<dbReference type="GO" id="GO:0006310">
    <property type="term" value="P:DNA recombination"/>
    <property type="evidence" value="ECO:0007669"/>
    <property type="project" value="UniProtKB-UniRule"/>
</dbReference>
<dbReference type="CDD" id="cd04496">
    <property type="entry name" value="SSB_OBF"/>
    <property type="match status" value="1"/>
</dbReference>
<feature type="DNA-binding region" evidence="2">
    <location>
        <begin position="54"/>
        <end position="60"/>
    </location>
</feature>
<proteinExistence type="inferred from homology"/>
<sequence>MSRGINKVILIGNLGKDPEIRYIPNGSAIANLSLATSESWRDKQTGEIREKTEWHRVVIFGKLAEIASEYLRKGTQVYIEGSLQTRKWQDQDGQDRYYTEVIVNVTGTMQMLGARTSNNIGDDKVSMFQEKKRSGTTQESNKLTNVNTILSEQFDKLNKNNSDKKNDNPKDPLINFDDDDIPF</sequence>
<dbReference type="GO" id="GO:0003697">
    <property type="term" value="F:single-stranded DNA binding"/>
    <property type="evidence" value="ECO:0007669"/>
    <property type="project" value="UniProtKB-UniRule"/>
</dbReference>
<keyword evidence="2" id="KW-0234">DNA repair</keyword>
<dbReference type="NCBIfam" id="TIGR00621">
    <property type="entry name" value="ssb"/>
    <property type="match status" value="1"/>
</dbReference>
<evidence type="ECO:0000256" key="3">
    <source>
        <dbReference type="PIRNR" id="PIRNR002070"/>
    </source>
</evidence>